<dbReference type="STRING" id="338963.Pcar_2302"/>
<gene>
    <name evidence="1" type="ordered locus">Pcar_2302</name>
</gene>
<dbReference type="OrthoDB" id="5385891at2"/>
<organism evidence="1 2">
    <name type="scientific">Syntrophotalea carbinolica (strain DSM 2380 / NBRC 103641 / GraBd1)</name>
    <name type="common">Pelobacter carbinolicus</name>
    <dbReference type="NCBI Taxonomy" id="338963"/>
    <lineage>
        <taxon>Bacteria</taxon>
        <taxon>Pseudomonadati</taxon>
        <taxon>Thermodesulfobacteriota</taxon>
        <taxon>Desulfuromonadia</taxon>
        <taxon>Desulfuromonadales</taxon>
        <taxon>Syntrophotaleaceae</taxon>
        <taxon>Syntrophotalea</taxon>
    </lineage>
</organism>
<dbReference type="AlphaFoldDB" id="Q3A266"/>
<dbReference type="RefSeq" id="WP_011342060.1">
    <property type="nucleotide sequence ID" value="NC_007498.2"/>
</dbReference>
<dbReference type="HOGENOM" id="CLU_347448_0_0_7"/>
<dbReference type="EMBL" id="CP000142">
    <property type="protein sequence ID" value="ABA89541.1"/>
    <property type="molecule type" value="Genomic_DNA"/>
</dbReference>
<proteinExistence type="predicted"/>
<sequence>MSVAQPLPNLRVIDGQSLVGLNSDKAVTPPDQLLARLGIDSSSAESLLATLPFVGDDVTAGAEAELQAAVFGSGEQVDLPRSVRESGFFAQMARRAQSGDVPRQRGDELTAWLENNDKGVWENSWVKFPRSSLNSLADAVFKRDLLVDKRRPGSGLRSDHTRFRVAGCQGEDVRVPISYLVKLALADAIGGLEPLPALVREMGMRLLDHFLNDNTSPETFSFFVVPLPAKRGLGQALGREAAKRFALTHLLVQYANRQFELGSNGQRAMIYAAPQPPLRQRQLNDMIPDAMYRDLFMSPCLSGWDRGEDKHRYMHLCHEVLGRSRLNAVAKLRDAGVILNNLVVLPNLSNTSLANNGVHITLGSRRLTALRAAGLDNFGAAEEKRLGDLVIKIVEHFMPLFVGSYSAAPSRLGFADFHPENALGFLAHELDYTHLRMLWQQWRKKADLSVFGRSVTPFGPPWLDGMVAGAFRLKGDYVPDLRLIDYPVWLLSTYRYPALDGSPASQLQLKRDLAAQGVFDERMSLYLACKQRQFDAMGFCGFEGRQHSLFPEFSRDMGKAASLQTLVVALAYKYLAQGCYDHRHIPDDPVTESERRQMFFGTALGIPSFYVRKHTRNRLLRRILRYTDGLRASRRYPGYLSVSVDAYRRALLTVVTEDGAGLVEALGVGEVVRDLRLRLELPGVFSAAGRLTNGILSELGALDPMAVSAQDFNRAAEDYYRGPLRLHQLKEGLHALEADLAQLECVAARDATLRQALRGLLGDDSASGVLRSVKSDCLADKLPADGLRRLIHLLVLSTHYDAARAGQLLSKG</sequence>
<name>Q3A266_SYNC1</name>
<reference evidence="1 2" key="2">
    <citation type="journal article" date="2012" name="BMC Genomics">
        <title>The genome of Pelobacter carbinolicus reveals surprising metabolic capabilities and physiological features.</title>
        <authorList>
            <person name="Aklujkar M."/>
            <person name="Haveman S.A."/>
            <person name="Didonato R.Jr."/>
            <person name="Chertkov O."/>
            <person name="Han C.S."/>
            <person name="Land M.L."/>
            <person name="Brown P."/>
            <person name="Lovley D.R."/>
        </authorList>
    </citation>
    <scope>NUCLEOTIDE SEQUENCE [LARGE SCALE GENOMIC DNA]</scope>
    <source>
        <strain evidence="2">DSM 2380 / NBRC 103641 / GraBd1</strain>
    </source>
</reference>
<keyword evidence="2" id="KW-1185">Reference proteome</keyword>
<reference evidence="2" key="1">
    <citation type="submission" date="2005-10" db="EMBL/GenBank/DDBJ databases">
        <title>Complete sequence of Pelobacter carbinolicus DSM 2380.</title>
        <authorList>
            <person name="Copeland A."/>
            <person name="Lucas S."/>
            <person name="Lapidus A."/>
            <person name="Barry K."/>
            <person name="Detter J.C."/>
            <person name="Glavina T."/>
            <person name="Hammon N."/>
            <person name="Israni S."/>
            <person name="Pitluck S."/>
            <person name="Chertkov O."/>
            <person name="Schmutz J."/>
            <person name="Larimer F."/>
            <person name="Land M."/>
            <person name="Kyrpides N."/>
            <person name="Ivanova N."/>
            <person name="Richardson P."/>
        </authorList>
    </citation>
    <scope>NUCLEOTIDE SEQUENCE [LARGE SCALE GENOMIC DNA]</scope>
    <source>
        <strain evidence="2">DSM 2380 / NBRC 103641 / GraBd1</strain>
    </source>
</reference>
<dbReference type="eggNOG" id="COG2301">
    <property type="taxonomic scope" value="Bacteria"/>
</dbReference>
<evidence type="ECO:0000313" key="2">
    <source>
        <dbReference type="Proteomes" id="UP000002534"/>
    </source>
</evidence>
<accession>Q3A266</accession>
<protein>
    <submittedName>
        <fullName evidence="1">Uncharacterized protein</fullName>
    </submittedName>
</protein>
<dbReference type="Proteomes" id="UP000002534">
    <property type="component" value="Chromosome"/>
</dbReference>
<evidence type="ECO:0000313" key="1">
    <source>
        <dbReference type="EMBL" id="ABA89541.1"/>
    </source>
</evidence>
<dbReference type="KEGG" id="pca:Pcar_2302"/>